<keyword evidence="1" id="KW-0732">Signal</keyword>
<dbReference type="GO" id="GO:0004190">
    <property type="term" value="F:aspartic-type endopeptidase activity"/>
    <property type="evidence" value="ECO:0007669"/>
    <property type="project" value="InterPro"/>
</dbReference>
<organism evidence="2 3">
    <name type="scientific">Candidatus Sulfotelmatobacter kueseliae</name>
    <dbReference type="NCBI Taxonomy" id="2042962"/>
    <lineage>
        <taxon>Bacteria</taxon>
        <taxon>Pseudomonadati</taxon>
        <taxon>Acidobacteriota</taxon>
        <taxon>Terriglobia</taxon>
        <taxon>Terriglobales</taxon>
        <taxon>Candidatus Korobacteraceae</taxon>
        <taxon>Candidatus Sulfotelmatobacter</taxon>
    </lineage>
</organism>
<dbReference type="InterPro" id="IPR001969">
    <property type="entry name" value="Aspartic_peptidase_AS"/>
</dbReference>
<accession>A0A2U3K4F3</accession>
<dbReference type="Gene3D" id="2.40.70.10">
    <property type="entry name" value="Acid Proteases"/>
    <property type="match status" value="1"/>
</dbReference>
<evidence type="ECO:0000313" key="2">
    <source>
        <dbReference type="EMBL" id="SPF34508.1"/>
    </source>
</evidence>
<proteinExistence type="predicted"/>
<evidence type="ECO:0000256" key="1">
    <source>
        <dbReference type="SAM" id="SignalP"/>
    </source>
</evidence>
<dbReference type="AlphaFoldDB" id="A0A2U3K4F3"/>
<dbReference type="PROSITE" id="PS00141">
    <property type="entry name" value="ASP_PROTEASE"/>
    <property type="match status" value="1"/>
</dbReference>
<dbReference type="EMBL" id="OMOD01000034">
    <property type="protein sequence ID" value="SPF34508.1"/>
    <property type="molecule type" value="Genomic_DNA"/>
</dbReference>
<sequence length="299" mass="32704">MKTSFLVFVLFATCAAQTQLLGSQTPDCRRDASGTKLGHGDAIELPIQLYRGYLVTVEGSIGNLEKLTFIVDTGAYPSVIDQKVAIALGLKERDGEVAMANRSVRTKLATLPLVAVGPVRVEDVRVRVQDLSSIGKTLARRIDAVVGLDVLSTSSFSIDYRTKRLRFGPVRRTRSSVSFETGTPFVIVEAQLGDNPVRLMVDTGTPALVLFQSHLKRPIPRLAGTTATATDGGGEDYRLQPMLIPDTRLGRHALGPLTGFVVADQRNDARDFDGLLSVRSLHLEEIGFDFENHEISWRK</sequence>
<dbReference type="Proteomes" id="UP000238701">
    <property type="component" value="Unassembled WGS sequence"/>
</dbReference>
<reference evidence="3" key="1">
    <citation type="submission" date="2018-02" db="EMBL/GenBank/DDBJ databases">
        <authorList>
            <person name="Hausmann B."/>
        </authorList>
    </citation>
    <scope>NUCLEOTIDE SEQUENCE [LARGE SCALE GENOMIC DNA]</scope>
    <source>
        <strain evidence="3">Peat soil MAG SbA1</strain>
    </source>
</reference>
<dbReference type="InterPro" id="IPR021109">
    <property type="entry name" value="Peptidase_aspartic_dom_sf"/>
</dbReference>
<protein>
    <recommendedName>
        <fullName evidence="4">Peptidase A2 domain-containing protein</fullName>
    </recommendedName>
</protein>
<dbReference type="Pfam" id="PF13650">
    <property type="entry name" value="Asp_protease_2"/>
    <property type="match status" value="1"/>
</dbReference>
<feature type="chain" id="PRO_5015508212" description="Peptidase A2 domain-containing protein" evidence="1">
    <location>
        <begin position="19"/>
        <end position="299"/>
    </location>
</feature>
<evidence type="ECO:0000313" key="3">
    <source>
        <dbReference type="Proteomes" id="UP000238701"/>
    </source>
</evidence>
<feature type="signal peptide" evidence="1">
    <location>
        <begin position="1"/>
        <end position="18"/>
    </location>
</feature>
<name>A0A2U3K4F3_9BACT</name>
<evidence type="ECO:0008006" key="4">
    <source>
        <dbReference type="Google" id="ProtNLM"/>
    </source>
</evidence>
<gene>
    <name evidence="2" type="ORF">SBA1_1290002</name>
</gene>
<dbReference type="GO" id="GO:0006508">
    <property type="term" value="P:proteolysis"/>
    <property type="evidence" value="ECO:0007669"/>
    <property type="project" value="InterPro"/>
</dbReference>